<dbReference type="OrthoDB" id="3759773at2759"/>
<evidence type="ECO:0000313" key="2">
    <source>
        <dbReference type="Proteomes" id="UP000799770"/>
    </source>
</evidence>
<gene>
    <name evidence="1" type="ORF">BDV96DRAFT_38009</name>
</gene>
<dbReference type="EMBL" id="ML977320">
    <property type="protein sequence ID" value="KAF2116905.1"/>
    <property type="molecule type" value="Genomic_DNA"/>
</dbReference>
<sequence length="499" mass="56817">MSANKLPNELLRECFAHIEYQNKHWKNDIKSFRLVSKRFYAEASPFLIAKATVSFNKESLQNLETLATHPIFSKYITQVNIDVTYYDKLLAQGRHALHRFAEDNATRLYQNLEMMDRGMGRGRDRDSANARAVRDAFRIVTKWEAISGLDYPADGSSPNSEQKVLIEAWHEYVKLFDEQEEVVNNGEGARKVVSYLEKFTGLRRVVVEDYTRHWGTYSNFRQARDYPMLFTDAGLRERCLQPSPWKGTFRTALDTELPVHLLSSLFTSLSQTNIRLKEFEIKVTAPANMSNINFTSNQLEAVKTTVSKSEKLFLRIANWARKSSLAENNDRPASELAGLCALTSAFFSSPKLTEMELSLDDYPVFGEIPKISASDLLTLPLPSPKVEKIYLRNVPFTTTSLQTLVSSLPKLKRLNFNAPFLLDGKWVHALDILHQLAANKTLVHVELHGPQGAEFGNWLSWVKNGVEQREIERWIMGEREGEGNPLAGWVPEYGQGHGL</sequence>
<reference evidence="1" key="1">
    <citation type="journal article" date="2020" name="Stud. Mycol.">
        <title>101 Dothideomycetes genomes: a test case for predicting lifestyles and emergence of pathogens.</title>
        <authorList>
            <person name="Haridas S."/>
            <person name="Albert R."/>
            <person name="Binder M."/>
            <person name="Bloem J."/>
            <person name="Labutti K."/>
            <person name="Salamov A."/>
            <person name="Andreopoulos B."/>
            <person name="Baker S."/>
            <person name="Barry K."/>
            <person name="Bills G."/>
            <person name="Bluhm B."/>
            <person name="Cannon C."/>
            <person name="Castanera R."/>
            <person name="Culley D."/>
            <person name="Daum C."/>
            <person name="Ezra D."/>
            <person name="Gonzalez J."/>
            <person name="Henrissat B."/>
            <person name="Kuo A."/>
            <person name="Liang C."/>
            <person name="Lipzen A."/>
            <person name="Lutzoni F."/>
            <person name="Magnuson J."/>
            <person name="Mondo S."/>
            <person name="Nolan M."/>
            <person name="Ohm R."/>
            <person name="Pangilinan J."/>
            <person name="Park H.-J."/>
            <person name="Ramirez L."/>
            <person name="Alfaro M."/>
            <person name="Sun H."/>
            <person name="Tritt A."/>
            <person name="Yoshinaga Y."/>
            <person name="Zwiers L.-H."/>
            <person name="Turgeon B."/>
            <person name="Goodwin S."/>
            <person name="Spatafora J."/>
            <person name="Crous P."/>
            <person name="Grigoriev I."/>
        </authorList>
    </citation>
    <scope>NUCLEOTIDE SEQUENCE</scope>
    <source>
        <strain evidence="1">CBS 627.86</strain>
    </source>
</reference>
<dbReference type="AlphaFoldDB" id="A0A6A5ZCG3"/>
<proteinExistence type="predicted"/>
<keyword evidence="2" id="KW-1185">Reference proteome</keyword>
<evidence type="ECO:0008006" key="3">
    <source>
        <dbReference type="Google" id="ProtNLM"/>
    </source>
</evidence>
<name>A0A6A5ZCG3_9PLEO</name>
<protein>
    <recommendedName>
        <fullName evidence="3">F-box domain-containing protein</fullName>
    </recommendedName>
</protein>
<dbReference type="Proteomes" id="UP000799770">
    <property type="component" value="Unassembled WGS sequence"/>
</dbReference>
<evidence type="ECO:0000313" key="1">
    <source>
        <dbReference type="EMBL" id="KAF2116905.1"/>
    </source>
</evidence>
<accession>A0A6A5ZCG3</accession>
<organism evidence="1 2">
    <name type="scientific">Lophiotrema nucula</name>
    <dbReference type="NCBI Taxonomy" id="690887"/>
    <lineage>
        <taxon>Eukaryota</taxon>
        <taxon>Fungi</taxon>
        <taxon>Dikarya</taxon>
        <taxon>Ascomycota</taxon>
        <taxon>Pezizomycotina</taxon>
        <taxon>Dothideomycetes</taxon>
        <taxon>Pleosporomycetidae</taxon>
        <taxon>Pleosporales</taxon>
        <taxon>Lophiotremataceae</taxon>
        <taxon>Lophiotrema</taxon>
    </lineage>
</organism>
<dbReference type="SUPFAM" id="SSF52047">
    <property type="entry name" value="RNI-like"/>
    <property type="match status" value="1"/>
</dbReference>